<protein>
    <submittedName>
        <fullName evidence="1">Uncharacterized protein</fullName>
    </submittedName>
</protein>
<dbReference type="AlphaFoldDB" id="A0A5B7CM42"/>
<gene>
    <name evidence="1" type="ORF">E2C01_003392</name>
</gene>
<dbReference type="Proteomes" id="UP000324222">
    <property type="component" value="Unassembled WGS sequence"/>
</dbReference>
<evidence type="ECO:0000313" key="1">
    <source>
        <dbReference type="EMBL" id="MPC10752.1"/>
    </source>
</evidence>
<comment type="caution">
    <text evidence="1">The sequence shown here is derived from an EMBL/GenBank/DDBJ whole genome shotgun (WGS) entry which is preliminary data.</text>
</comment>
<reference evidence="1 2" key="1">
    <citation type="submission" date="2019-05" db="EMBL/GenBank/DDBJ databases">
        <title>Another draft genome of Portunus trituberculatus and its Hox gene families provides insights of decapod evolution.</title>
        <authorList>
            <person name="Jeong J.-H."/>
            <person name="Song I."/>
            <person name="Kim S."/>
            <person name="Choi T."/>
            <person name="Kim D."/>
            <person name="Ryu S."/>
            <person name="Kim W."/>
        </authorList>
    </citation>
    <scope>NUCLEOTIDE SEQUENCE [LARGE SCALE GENOMIC DNA]</scope>
    <source>
        <tissue evidence="1">Muscle</tissue>
    </source>
</reference>
<dbReference type="EMBL" id="VSRR010000128">
    <property type="protein sequence ID" value="MPC10752.1"/>
    <property type="molecule type" value="Genomic_DNA"/>
</dbReference>
<organism evidence="1 2">
    <name type="scientific">Portunus trituberculatus</name>
    <name type="common">Swimming crab</name>
    <name type="synonym">Neptunus trituberculatus</name>
    <dbReference type="NCBI Taxonomy" id="210409"/>
    <lineage>
        <taxon>Eukaryota</taxon>
        <taxon>Metazoa</taxon>
        <taxon>Ecdysozoa</taxon>
        <taxon>Arthropoda</taxon>
        <taxon>Crustacea</taxon>
        <taxon>Multicrustacea</taxon>
        <taxon>Malacostraca</taxon>
        <taxon>Eumalacostraca</taxon>
        <taxon>Eucarida</taxon>
        <taxon>Decapoda</taxon>
        <taxon>Pleocyemata</taxon>
        <taxon>Brachyura</taxon>
        <taxon>Eubrachyura</taxon>
        <taxon>Portunoidea</taxon>
        <taxon>Portunidae</taxon>
        <taxon>Portuninae</taxon>
        <taxon>Portunus</taxon>
    </lineage>
</organism>
<evidence type="ECO:0000313" key="2">
    <source>
        <dbReference type="Proteomes" id="UP000324222"/>
    </source>
</evidence>
<sequence length="58" mass="6958">MHFYLEFLVCLDDFIDNRKKIKGHSLHYFNPSHKFQSCIKSSNSKQNEYGKASWYLRG</sequence>
<keyword evidence="2" id="KW-1185">Reference proteome</keyword>
<name>A0A5B7CM42_PORTR</name>
<accession>A0A5B7CM42</accession>
<proteinExistence type="predicted"/>